<feature type="transmembrane region" description="Helical" evidence="1">
    <location>
        <begin position="81"/>
        <end position="102"/>
    </location>
</feature>
<name>A0A2D0WWF3_9ENTR</name>
<protein>
    <submittedName>
        <fullName evidence="2">GtrX</fullName>
    </submittedName>
</protein>
<accession>A0A2D0WWF3</accession>
<feature type="transmembrane region" description="Helical" evidence="1">
    <location>
        <begin position="240"/>
        <end position="260"/>
    </location>
</feature>
<evidence type="ECO:0000313" key="2">
    <source>
        <dbReference type="EMBL" id="ARS43311.1"/>
    </source>
</evidence>
<dbReference type="EMBL" id="KT988057">
    <property type="protein sequence ID" value="ARS43311.1"/>
    <property type="molecule type" value="Genomic_DNA"/>
</dbReference>
<feature type="transmembrane region" description="Helical" evidence="1">
    <location>
        <begin position="297"/>
        <end position="314"/>
    </location>
</feature>
<feature type="transmembrane region" description="Helical" evidence="1">
    <location>
        <begin position="272"/>
        <end position="290"/>
    </location>
</feature>
<keyword evidence="1" id="KW-1133">Transmembrane helix</keyword>
<sequence length="421" mass="48002">MKIFIMRNWHKISIFILAFTLIWLRRIDILTNAQFWAEDAVFWYKDAYEQGFFSSLITPRNGYFQTVSTLIVGATTFINPIYAPLLSNFFGIIIRAIIIWFLFTDRFKFLSTTSKIFISVYLICMPGLDEVQANITNAHWYLSLYVAMIIISEESKSKLWKAHDLFFIVLSGLSGPFIIFIIASSVFKYLHLSKGVISIRGLYLFYTRLPYLAMILCGLIQATSIILTFNGTRSHAPLGFSFDVMSSIISSNVFLFSFVPWNIADAGWDNHLLSYTLSTLVITLCVFLYIKGNWQMKVFATLPILIVAFSMAKPQLADSVPQLPTLATGNGSRYFVNIHIAIFSLICVCLFQCIKNKTLKIFFKIYVSVILIVMIKLNFFITPLPDMNWSQGAELINKAKHGEAVSFAVLPPWLTLDLIKK</sequence>
<feature type="transmembrane region" description="Helical" evidence="1">
    <location>
        <begin position="209"/>
        <end position="228"/>
    </location>
</feature>
<dbReference type="AlphaFoldDB" id="A0A2D0WWF3"/>
<evidence type="ECO:0000256" key="1">
    <source>
        <dbReference type="SAM" id="Phobius"/>
    </source>
</evidence>
<gene>
    <name evidence="2" type="primary">gtrX</name>
</gene>
<feature type="transmembrane region" description="Helical" evidence="1">
    <location>
        <begin position="165"/>
        <end position="189"/>
    </location>
</feature>
<keyword evidence="1" id="KW-0472">Membrane</keyword>
<keyword evidence="1" id="KW-0812">Transmembrane</keyword>
<proteinExistence type="predicted"/>
<organism evidence="2">
    <name type="scientific">Salmonella enterica subsp. enterica serovar Typhi x Shigella flexneri 3a</name>
    <dbReference type="NCBI Taxonomy" id="1985424"/>
    <lineage>
        <taxon>Bacteria</taxon>
        <taxon>Pseudomonadati</taxon>
        <taxon>Pseudomonadota</taxon>
        <taxon>Gammaproteobacteria</taxon>
        <taxon>Enterobacterales</taxon>
        <taxon>Enterobacteriaceae</taxon>
    </lineage>
</organism>
<reference evidence="2" key="1">
    <citation type="journal article" date="2017" name="Clin. Vaccine Immunol.">
        <title>Stable chromosomal expression of Shigella flexneri 2a and 3a O-antigens in the live Salmonella oral vaccine vector Ty21a.</title>
        <authorList>
            <person name="Dharmasena M.N."/>
            <person name="Osorio M."/>
            <person name="Takeda K."/>
            <person name="Stibitz S."/>
            <person name="Kopecko D.J."/>
        </authorList>
    </citation>
    <scope>NUCLEOTIDE SEQUENCE</scope>
</reference>
<feature type="transmembrane region" description="Helical" evidence="1">
    <location>
        <begin position="361"/>
        <end position="381"/>
    </location>
</feature>
<feature type="transmembrane region" description="Helical" evidence="1">
    <location>
        <begin position="334"/>
        <end position="354"/>
    </location>
</feature>